<dbReference type="PANTHER" id="PTHR10695">
    <property type="entry name" value="DEPHOSPHO-COA KINASE-RELATED"/>
    <property type="match status" value="1"/>
</dbReference>
<keyword evidence="2 3" id="KW-0067">ATP-binding</keyword>
<dbReference type="HAMAP" id="MF_00376">
    <property type="entry name" value="Dephospho_CoA_kinase"/>
    <property type="match status" value="1"/>
</dbReference>
<dbReference type="PANTHER" id="PTHR10695:SF46">
    <property type="entry name" value="BIFUNCTIONAL COENZYME A SYNTHASE-RELATED"/>
    <property type="match status" value="1"/>
</dbReference>
<dbReference type="GO" id="GO:0004140">
    <property type="term" value="F:dephospho-CoA kinase activity"/>
    <property type="evidence" value="ECO:0007669"/>
    <property type="project" value="UniProtKB-EC"/>
</dbReference>
<reference evidence="6" key="1">
    <citation type="submission" date="2023-07" db="EMBL/GenBank/DDBJ databases">
        <title>Novel Mycoplasma species identified in domestic and wild animals.</title>
        <authorList>
            <person name="Volokhov D.V."/>
            <person name="Furtak V.A."/>
            <person name="Zagorodnyaya T.A."/>
        </authorList>
    </citation>
    <scope>NUCLEOTIDE SEQUENCE [LARGE SCALE GENOMIC DNA]</scope>
    <source>
        <strain evidence="6">92-19</strain>
    </source>
</reference>
<protein>
    <recommendedName>
        <fullName evidence="3 4">Dephospho-CoA kinase</fullName>
        <ecNumber evidence="3 4">2.7.1.24</ecNumber>
    </recommendedName>
    <alternativeName>
        <fullName evidence="3">Dephosphocoenzyme A kinase</fullName>
    </alternativeName>
</protein>
<comment type="catalytic activity">
    <reaction evidence="3">
        <text>3'-dephospho-CoA + ATP = ADP + CoA + H(+)</text>
        <dbReference type="Rhea" id="RHEA:18245"/>
        <dbReference type="ChEBI" id="CHEBI:15378"/>
        <dbReference type="ChEBI" id="CHEBI:30616"/>
        <dbReference type="ChEBI" id="CHEBI:57287"/>
        <dbReference type="ChEBI" id="CHEBI:57328"/>
        <dbReference type="ChEBI" id="CHEBI:456216"/>
        <dbReference type="EC" id="2.7.1.24"/>
    </reaction>
</comment>
<keyword evidence="1 3" id="KW-0547">Nucleotide-binding</keyword>
<keyword evidence="3" id="KW-0173">Coenzyme A biosynthesis</keyword>
<comment type="caution">
    <text evidence="5">The sequence shown here is derived from an EMBL/GenBank/DDBJ whole genome shotgun (WGS) entry which is preliminary data.</text>
</comment>
<evidence type="ECO:0000313" key="6">
    <source>
        <dbReference type="Proteomes" id="UP001209076"/>
    </source>
</evidence>
<evidence type="ECO:0000256" key="2">
    <source>
        <dbReference type="ARBA" id="ARBA00022840"/>
    </source>
</evidence>
<dbReference type="PROSITE" id="PS51219">
    <property type="entry name" value="DPCK"/>
    <property type="match status" value="1"/>
</dbReference>
<dbReference type="Gene3D" id="3.40.50.300">
    <property type="entry name" value="P-loop containing nucleotide triphosphate hydrolases"/>
    <property type="match status" value="1"/>
</dbReference>
<dbReference type="InterPro" id="IPR001977">
    <property type="entry name" value="Depp_CoAkinase"/>
</dbReference>
<evidence type="ECO:0000313" key="5">
    <source>
        <dbReference type="EMBL" id="MCU0104766.1"/>
    </source>
</evidence>
<evidence type="ECO:0000256" key="3">
    <source>
        <dbReference type="HAMAP-Rule" id="MF_00376"/>
    </source>
</evidence>
<evidence type="ECO:0000256" key="4">
    <source>
        <dbReference type="NCBIfam" id="TIGR00152"/>
    </source>
</evidence>
<dbReference type="CDD" id="cd02022">
    <property type="entry name" value="DPCK"/>
    <property type="match status" value="1"/>
</dbReference>
<dbReference type="RefSeq" id="WP_262096016.1">
    <property type="nucleotide sequence ID" value="NZ_JAOEGN010000005.1"/>
</dbReference>
<keyword evidence="3" id="KW-0963">Cytoplasm</keyword>
<comment type="pathway">
    <text evidence="3">Cofactor biosynthesis; coenzyme A biosynthesis; CoA from (R)-pantothenate: step 5/5.</text>
</comment>
<keyword evidence="6" id="KW-1185">Reference proteome</keyword>
<keyword evidence="3 5" id="KW-0418">Kinase</keyword>
<dbReference type="InterPro" id="IPR027417">
    <property type="entry name" value="P-loop_NTPase"/>
</dbReference>
<dbReference type="EMBL" id="JAOEGN010000005">
    <property type="protein sequence ID" value="MCU0104766.1"/>
    <property type="molecule type" value="Genomic_DNA"/>
</dbReference>
<dbReference type="Pfam" id="PF01121">
    <property type="entry name" value="CoaE"/>
    <property type="match status" value="1"/>
</dbReference>
<proteinExistence type="inferred from homology"/>
<comment type="function">
    <text evidence="3">Catalyzes the phosphorylation of the 3'-hydroxyl group of dephosphocoenzyme A to form coenzyme A.</text>
</comment>
<feature type="binding site" evidence="3">
    <location>
        <begin position="11"/>
        <end position="16"/>
    </location>
    <ligand>
        <name>ATP</name>
        <dbReference type="ChEBI" id="CHEBI:30616"/>
    </ligand>
</feature>
<evidence type="ECO:0000256" key="1">
    <source>
        <dbReference type="ARBA" id="ARBA00022741"/>
    </source>
</evidence>
<dbReference type="EC" id="2.7.1.24" evidence="3 4"/>
<organism evidence="5 6">
    <name type="scientific">Paracholeplasma vituli</name>
    <dbReference type="NCBI Taxonomy" id="69473"/>
    <lineage>
        <taxon>Bacteria</taxon>
        <taxon>Bacillati</taxon>
        <taxon>Mycoplasmatota</taxon>
        <taxon>Mollicutes</taxon>
        <taxon>Acholeplasmatales</taxon>
        <taxon>Acholeplasmataceae</taxon>
        <taxon>Paracholeplasma</taxon>
    </lineage>
</organism>
<keyword evidence="3 5" id="KW-0808">Transferase</keyword>
<dbReference type="Proteomes" id="UP001209076">
    <property type="component" value="Unassembled WGS sequence"/>
</dbReference>
<name>A0ABT2PUY8_9MOLU</name>
<sequence>MKVLGITGGIASGKSLVTKQFQDKGFPVYDSDQIVHSLYQDRAVIDLITARFPSVNEQGVINRKKLGDLIFNDPIAKRDLENIFHPKVYETLKAHIANHGNDAWVVLDIPLLYETGGEALCDMVLVVYVDPVTQLNRLMARNHLSESEAKSRIEAQMPLHEKMQRADIVINNSGTIPKTLERVNEIIDKVLI</sequence>
<gene>
    <name evidence="3 5" type="primary">coaE</name>
    <name evidence="5" type="ORF">N7603_03760</name>
</gene>
<dbReference type="NCBIfam" id="TIGR00152">
    <property type="entry name" value="dephospho-CoA kinase"/>
    <property type="match status" value="1"/>
</dbReference>
<accession>A0ABT2PUY8</accession>
<comment type="subcellular location">
    <subcellularLocation>
        <location evidence="3">Cytoplasm</location>
    </subcellularLocation>
</comment>
<comment type="similarity">
    <text evidence="3">Belongs to the CoaE family.</text>
</comment>
<dbReference type="SUPFAM" id="SSF52540">
    <property type="entry name" value="P-loop containing nucleoside triphosphate hydrolases"/>
    <property type="match status" value="1"/>
</dbReference>